<dbReference type="GO" id="GO:0006006">
    <property type="term" value="P:glucose metabolic process"/>
    <property type="evidence" value="ECO:0007669"/>
    <property type="project" value="TreeGrafter"/>
</dbReference>
<dbReference type="InterPro" id="IPR008183">
    <property type="entry name" value="Aldose_1/G6P_1-epimerase"/>
</dbReference>
<dbReference type="AlphaFoldDB" id="A0A382HGH4"/>
<dbReference type="Gene3D" id="2.70.98.10">
    <property type="match status" value="1"/>
</dbReference>
<feature type="region of interest" description="Disordered" evidence="1">
    <location>
        <begin position="28"/>
        <end position="59"/>
    </location>
</feature>
<dbReference type="SUPFAM" id="SSF74650">
    <property type="entry name" value="Galactose mutarotase-like"/>
    <property type="match status" value="1"/>
</dbReference>
<protein>
    <submittedName>
        <fullName evidence="2">Uncharacterized protein</fullName>
    </submittedName>
</protein>
<name>A0A382HGH4_9ZZZZ</name>
<dbReference type="GO" id="GO:0033499">
    <property type="term" value="P:galactose catabolic process via UDP-galactose, Leloir pathway"/>
    <property type="evidence" value="ECO:0007669"/>
    <property type="project" value="TreeGrafter"/>
</dbReference>
<sequence length="126" mass="13288">MQTNLFPALKYSAVVAVMFFMNACLPDQNDDPGSSDSDTTTSENGAENGGTADFGTTKAGESTEIHTLKNKNGLIAKVATYGATLVELHIPDKAGSFVDVLNGFDDVSGYEGDDNQYFGCTTGRVC</sequence>
<dbReference type="InterPro" id="IPR011013">
    <property type="entry name" value="Gal_mutarotase_sf_dom"/>
</dbReference>
<dbReference type="InterPro" id="IPR014718">
    <property type="entry name" value="GH-type_carb-bd"/>
</dbReference>
<feature type="non-terminal residue" evidence="2">
    <location>
        <position position="126"/>
    </location>
</feature>
<gene>
    <name evidence="2" type="ORF">METZ01_LOCUS239153</name>
</gene>
<proteinExistence type="predicted"/>
<reference evidence="2" key="1">
    <citation type="submission" date="2018-05" db="EMBL/GenBank/DDBJ databases">
        <authorList>
            <person name="Lanie J.A."/>
            <person name="Ng W.-L."/>
            <person name="Kazmierczak K.M."/>
            <person name="Andrzejewski T.M."/>
            <person name="Davidsen T.M."/>
            <person name="Wayne K.J."/>
            <person name="Tettelin H."/>
            <person name="Glass J.I."/>
            <person name="Rusch D."/>
            <person name="Podicherti R."/>
            <person name="Tsui H.-C.T."/>
            <person name="Winkler M.E."/>
        </authorList>
    </citation>
    <scope>NUCLEOTIDE SEQUENCE</scope>
</reference>
<organism evidence="2">
    <name type="scientific">marine metagenome</name>
    <dbReference type="NCBI Taxonomy" id="408172"/>
    <lineage>
        <taxon>unclassified sequences</taxon>
        <taxon>metagenomes</taxon>
        <taxon>ecological metagenomes</taxon>
    </lineage>
</organism>
<dbReference type="PANTHER" id="PTHR10091:SF0">
    <property type="entry name" value="GALACTOSE MUTAROTASE"/>
    <property type="match status" value="1"/>
</dbReference>
<evidence type="ECO:0000313" key="2">
    <source>
        <dbReference type="EMBL" id="SVB86299.1"/>
    </source>
</evidence>
<dbReference type="PANTHER" id="PTHR10091">
    <property type="entry name" value="ALDOSE-1-EPIMERASE"/>
    <property type="match status" value="1"/>
</dbReference>
<dbReference type="GO" id="GO:0004034">
    <property type="term" value="F:aldose 1-epimerase activity"/>
    <property type="evidence" value="ECO:0007669"/>
    <property type="project" value="TreeGrafter"/>
</dbReference>
<dbReference type="EMBL" id="UINC01061094">
    <property type="protein sequence ID" value="SVB86299.1"/>
    <property type="molecule type" value="Genomic_DNA"/>
</dbReference>
<dbReference type="GO" id="GO:0030246">
    <property type="term" value="F:carbohydrate binding"/>
    <property type="evidence" value="ECO:0007669"/>
    <property type="project" value="InterPro"/>
</dbReference>
<accession>A0A382HGH4</accession>
<feature type="compositionally biased region" description="Low complexity" evidence="1">
    <location>
        <begin position="31"/>
        <end position="42"/>
    </location>
</feature>
<dbReference type="Pfam" id="PF01263">
    <property type="entry name" value="Aldose_epim"/>
    <property type="match status" value="1"/>
</dbReference>
<evidence type="ECO:0000256" key="1">
    <source>
        <dbReference type="SAM" id="MobiDB-lite"/>
    </source>
</evidence>